<dbReference type="InterPro" id="IPR023299">
    <property type="entry name" value="ATPase_P-typ_cyto_dom_N"/>
</dbReference>
<dbReference type="SFLD" id="SFLDS00003">
    <property type="entry name" value="Haloacid_Dehalogenase"/>
    <property type="match status" value="1"/>
</dbReference>
<keyword evidence="7 13" id="KW-0067">ATP-binding</keyword>
<dbReference type="HOGENOM" id="CLU_001771_6_2_9"/>
<dbReference type="EMBL" id="CP001720">
    <property type="protein sequence ID" value="ACV62599.1"/>
    <property type="molecule type" value="Genomic_DNA"/>
</dbReference>
<dbReference type="Gene3D" id="3.40.50.1000">
    <property type="entry name" value="HAD superfamily/HAD-like"/>
    <property type="match status" value="1"/>
</dbReference>
<keyword evidence="10 13" id="KW-0472">Membrane</keyword>
<keyword evidence="3" id="KW-0104">Cadmium</keyword>
<dbReference type="InterPro" id="IPR036412">
    <property type="entry name" value="HAD-like_sf"/>
</dbReference>
<evidence type="ECO:0000256" key="2">
    <source>
        <dbReference type="ARBA" id="ARBA00006024"/>
    </source>
</evidence>
<evidence type="ECO:0000313" key="17">
    <source>
        <dbReference type="Proteomes" id="UP000002217"/>
    </source>
</evidence>
<dbReference type="NCBIfam" id="TIGR01512">
    <property type="entry name" value="ATPase-IB2_Cd"/>
    <property type="match status" value="1"/>
</dbReference>
<dbReference type="InterPro" id="IPR006121">
    <property type="entry name" value="HMA_dom"/>
</dbReference>
<dbReference type="STRING" id="485916.Dtox_1742"/>
<dbReference type="InterPro" id="IPR059000">
    <property type="entry name" value="ATPase_P-type_domA"/>
</dbReference>
<dbReference type="GO" id="GO:0008551">
    <property type="term" value="F:P-type cadmium transporter activity"/>
    <property type="evidence" value="ECO:0007669"/>
    <property type="project" value="UniProtKB-EC"/>
</dbReference>
<keyword evidence="9 13" id="KW-1133">Transmembrane helix</keyword>
<dbReference type="RefSeq" id="WP_015757310.1">
    <property type="nucleotide sequence ID" value="NC_013216.1"/>
</dbReference>
<keyword evidence="4 13" id="KW-0812">Transmembrane</keyword>
<evidence type="ECO:0000256" key="8">
    <source>
        <dbReference type="ARBA" id="ARBA00022967"/>
    </source>
</evidence>
<dbReference type="SFLD" id="SFLDG00002">
    <property type="entry name" value="C1.7:_P-type_atpase_like"/>
    <property type="match status" value="1"/>
</dbReference>
<dbReference type="NCBIfam" id="TIGR01494">
    <property type="entry name" value="ATPase_P-type"/>
    <property type="match status" value="1"/>
</dbReference>
<evidence type="ECO:0000256" key="4">
    <source>
        <dbReference type="ARBA" id="ARBA00022692"/>
    </source>
</evidence>
<dbReference type="PRINTS" id="PR00119">
    <property type="entry name" value="CATATPASE"/>
</dbReference>
<dbReference type="SUPFAM" id="SSF81653">
    <property type="entry name" value="Calcium ATPase, transduction domain A"/>
    <property type="match status" value="1"/>
</dbReference>
<feature type="domain" description="HMA" evidence="15">
    <location>
        <begin position="82"/>
        <end position="121"/>
    </location>
</feature>
<dbReference type="Pfam" id="PF00403">
    <property type="entry name" value="HMA"/>
    <property type="match status" value="1"/>
</dbReference>
<dbReference type="InterPro" id="IPR051014">
    <property type="entry name" value="Cation_Transport_ATPase_IB"/>
</dbReference>
<dbReference type="InterPro" id="IPR008250">
    <property type="entry name" value="ATPase_P-typ_transduc_dom_A_sf"/>
</dbReference>
<comment type="catalytic activity">
    <reaction evidence="12">
        <text>Cd(2+)(in) + ATP + H2O = Cd(2+)(out) + ADP + phosphate + H(+)</text>
        <dbReference type="Rhea" id="RHEA:12132"/>
        <dbReference type="ChEBI" id="CHEBI:15377"/>
        <dbReference type="ChEBI" id="CHEBI:15378"/>
        <dbReference type="ChEBI" id="CHEBI:30616"/>
        <dbReference type="ChEBI" id="CHEBI:43474"/>
        <dbReference type="ChEBI" id="CHEBI:48775"/>
        <dbReference type="ChEBI" id="CHEBI:456216"/>
        <dbReference type="EC" id="7.2.2.21"/>
    </reaction>
</comment>
<evidence type="ECO:0000256" key="11">
    <source>
        <dbReference type="ARBA" id="ARBA00039103"/>
    </source>
</evidence>
<dbReference type="FunFam" id="2.70.150.10:FF:000002">
    <property type="entry name" value="Copper-transporting ATPase 1, putative"/>
    <property type="match status" value="1"/>
</dbReference>
<dbReference type="SUPFAM" id="SSF55008">
    <property type="entry name" value="HMA, heavy metal-associated domain"/>
    <property type="match status" value="2"/>
</dbReference>
<name>C8VX23_DESAS</name>
<dbReference type="CDD" id="cd00371">
    <property type="entry name" value="HMA"/>
    <property type="match status" value="2"/>
</dbReference>
<dbReference type="InterPro" id="IPR027256">
    <property type="entry name" value="P-typ_ATPase_IB"/>
</dbReference>
<dbReference type="eggNOG" id="COG2217">
    <property type="taxonomic scope" value="Bacteria"/>
</dbReference>
<keyword evidence="5 13" id="KW-0479">Metal-binding</keyword>
<evidence type="ECO:0000259" key="14">
    <source>
        <dbReference type="Pfam" id="PF00122"/>
    </source>
</evidence>
<dbReference type="GO" id="GO:0005524">
    <property type="term" value="F:ATP binding"/>
    <property type="evidence" value="ECO:0007669"/>
    <property type="project" value="UniProtKB-UniRule"/>
</dbReference>
<sequence length="773" mass="83913">MQTVIDRPTTKYLLKGMACAGCAAKIEKLLQEQEGMHYTQLNFAAKSIYLKEEHVFRAQQIINSIEPGVELVPVNLQEKKYKLKGLHCTGCAAKIQSTLSKTGGLENSALNFAAGTLLINPQYFRQAQEIIDSIEPGVILEEINKPQEEKSNIKKPLTVMGIAFVLLATGLVFDDNLRNTRYTWAEYTVFLSAYFLVGWKVLLTAFRNIFKGNMLDENFLMTLATGGAIAIHLLPEAVGVMFFFYVGEFFQNLAVNRSRASIKALLDIKPEYANLKLNGNIEKVSPETVHTGDFIIIKPGEKVPLDGIITEGFSFFDTSALTGESVPKRLKTGEEVLAGMINTSGLITIQVSRQYADSAVAKILDLVENAGSRKAPVEKFITRFSYYYTPAVVLGAAALAFVPPLVIPGAVFSDWLHRALVLLVISCPCALVVSIPLGYFGGIGGASKRGILVKGANFLDALTGVNTVVFDKTGTLTRGVFHVTDIKAQNNFSPEDVLKYAAKAEANSYHPIARSIMEAYDGNSPYEQAEAYEEIAGCGIKAKYKSQLIIAGNEKLLDLENIPYERCVAEGTIVYIAVNGLFAGCITIADEIKEDSFSAISKLRKLGVKQVVMLTGDDETAAADVSSRLELDAVYSRLLPQDKLARLEKLMANLSIKEKLAFVGDGINDAPVITRADVGIAMGGLGSDAAIEAADIVIMDDQPGKVAVAIDIARHTKKIVLQNIIMALTVKGIFVALGSIGQANMWEAVFADVGVALLAVLNATRVLKHKENY</sequence>
<keyword evidence="8" id="KW-1278">Translocase</keyword>
<gene>
    <name evidence="16" type="ordered locus">Dtox_1742</name>
</gene>
<feature type="transmembrane region" description="Helical" evidence="13">
    <location>
        <begin position="226"/>
        <end position="247"/>
    </location>
</feature>
<dbReference type="OrthoDB" id="9760364at2"/>
<dbReference type="NCBIfam" id="TIGR01525">
    <property type="entry name" value="ATPase-IB_hvy"/>
    <property type="match status" value="1"/>
</dbReference>
<evidence type="ECO:0000256" key="7">
    <source>
        <dbReference type="ARBA" id="ARBA00022840"/>
    </source>
</evidence>
<dbReference type="EC" id="7.2.2.21" evidence="11"/>
<dbReference type="InterPro" id="IPR001757">
    <property type="entry name" value="P_typ_ATPase"/>
</dbReference>
<dbReference type="InterPro" id="IPR023214">
    <property type="entry name" value="HAD_sf"/>
</dbReference>
<organism evidence="16 17">
    <name type="scientific">Desulfofarcimen acetoxidans (strain ATCC 49208 / DSM 771 / KCTC 5769 / VKM B-1644 / 5575)</name>
    <name type="common">Desulfotomaculum acetoxidans</name>
    <dbReference type="NCBI Taxonomy" id="485916"/>
    <lineage>
        <taxon>Bacteria</taxon>
        <taxon>Bacillati</taxon>
        <taxon>Bacillota</taxon>
        <taxon>Clostridia</taxon>
        <taxon>Eubacteriales</taxon>
        <taxon>Peptococcaceae</taxon>
        <taxon>Desulfofarcimen</taxon>
    </lineage>
</organism>
<feature type="transmembrane region" description="Helical" evidence="13">
    <location>
        <begin position="724"/>
        <end position="743"/>
    </location>
</feature>
<feature type="transmembrane region" description="Helical" evidence="13">
    <location>
        <begin position="185"/>
        <end position="206"/>
    </location>
</feature>
<evidence type="ECO:0000256" key="9">
    <source>
        <dbReference type="ARBA" id="ARBA00022989"/>
    </source>
</evidence>
<dbReference type="InterPro" id="IPR023298">
    <property type="entry name" value="ATPase_P-typ_TM_dom_sf"/>
</dbReference>
<dbReference type="AlphaFoldDB" id="C8VX23"/>
<feature type="transmembrane region" description="Helical" evidence="13">
    <location>
        <begin position="749"/>
        <end position="767"/>
    </location>
</feature>
<accession>C8VX23</accession>
<evidence type="ECO:0000256" key="5">
    <source>
        <dbReference type="ARBA" id="ARBA00022723"/>
    </source>
</evidence>
<dbReference type="GO" id="GO:0005886">
    <property type="term" value="C:plasma membrane"/>
    <property type="evidence" value="ECO:0007669"/>
    <property type="project" value="UniProtKB-SubCell"/>
</dbReference>
<comment type="similarity">
    <text evidence="2 13">Belongs to the cation transport ATPase (P-type) (TC 3.A.3) family. Type IB subfamily.</text>
</comment>
<evidence type="ECO:0000256" key="12">
    <source>
        <dbReference type="ARBA" id="ARBA00049338"/>
    </source>
</evidence>
<evidence type="ECO:0000313" key="16">
    <source>
        <dbReference type="EMBL" id="ACV62599.1"/>
    </source>
</evidence>
<keyword evidence="17" id="KW-1185">Reference proteome</keyword>
<dbReference type="Gene3D" id="3.40.1110.10">
    <property type="entry name" value="Calcium-transporting ATPase, cytoplasmic domain N"/>
    <property type="match status" value="1"/>
</dbReference>
<dbReference type="Pfam" id="PF00122">
    <property type="entry name" value="E1-E2_ATPase"/>
    <property type="match status" value="1"/>
</dbReference>
<keyword evidence="13" id="KW-1003">Cell membrane</keyword>
<keyword evidence="6 13" id="KW-0547">Nucleotide-binding</keyword>
<dbReference type="GO" id="GO:0016887">
    <property type="term" value="F:ATP hydrolysis activity"/>
    <property type="evidence" value="ECO:0007669"/>
    <property type="project" value="InterPro"/>
</dbReference>
<dbReference type="SUPFAM" id="SSF81665">
    <property type="entry name" value="Calcium ATPase, transmembrane domain M"/>
    <property type="match status" value="1"/>
</dbReference>
<evidence type="ECO:0000256" key="10">
    <source>
        <dbReference type="ARBA" id="ARBA00023136"/>
    </source>
</evidence>
<dbReference type="Gene3D" id="2.70.150.10">
    <property type="entry name" value="Calcium-transporting ATPase, cytoplasmic transduction domain A"/>
    <property type="match status" value="1"/>
</dbReference>
<feature type="transmembrane region" description="Helical" evidence="13">
    <location>
        <begin position="386"/>
        <end position="407"/>
    </location>
</feature>
<dbReference type="PRINTS" id="PR00941">
    <property type="entry name" value="CDATPASE"/>
</dbReference>
<evidence type="ECO:0000256" key="3">
    <source>
        <dbReference type="ARBA" id="ARBA00022539"/>
    </source>
</evidence>
<protein>
    <recommendedName>
        <fullName evidence="11">Cd(2+)-exporting ATPase</fullName>
        <ecNumber evidence="11">7.2.2.21</ecNumber>
    </recommendedName>
</protein>
<feature type="domain" description="P-type ATPase A" evidence="14">
    <location>
        <begin position="269"/>
        <end position="368"/>
    </location>
</feature>
<dbReference type="InterPro" id="IPR018303">
    <property type="entry name" value="ATPase_P-typ_P_site"/>
</dbReference>
<proteinExistence type="inferred from homology"/>
<evidence type="ECO:0000259" key="15">
    <source>
        <dbReference type="Pfam" id="PF00403"/>
    </source>
</evidence>
<dbReference type="Gene3D" id="3.30.70.100">
    <property type="match status" value="2"/>
</dbReference>
<reference evidence="16 17" key="1">
    <citation type="journal article" date="2009" name="Stand. Genomic Sci.">
        <title>Complete genome sequence of Desulfotomaculum acetoxidans type strain (5575).</title>
        <authorList>
            <person name="Spring S."/>
            <person name="Lapidus A."/>
            <person name="Schroder M."/>
            <person name="Gleim D."/>
            <person name="Sims D."/>
            <person name="Meincke L."/>
            <person name="Glavina Del Rio T."/>
            <person name="Tice H."/>
            <person name="Copeland A."/>
            <person name="Cheng J.F."/>
            <person name="Lucas S."/>
            <person name="Chen F."/>
            <person name="Nolan M."/>
            <person name="Bruce D."/>
            <person name="Goodwin L."/>
            <person name="Pitluck S."/>
            <person name="Ivanova N."/>
            <person name="Mavromatis K."/>
            <person name="Mikhailova N."/>
            <person name="Pati A."/>
            <person name="Chen A."/>
            <person name="Palaniappan K."/>
            <person name="Land M."/>
            <person name="Hauser L."/>
            <person name="Chang Y.J."/>
            <person name="Jeffries C.D."/>
            <person name="Chain P."/>
            <person name="Saunders E."/>
            <person name="Brettin T."/>
            <person name="Detter J.C."/>
            <person name="Goker M."/>
            <person name="Bristow J."/>
            <person name="Eisen J.A."/>
            <person name="Markowitz V."/>
            <person name="Hugenholtz P."/>
            <person name="Kyrpides N.C."/>
            <person name="Klenk H.P."/>
            <person name="Han C."/>
        </authorList>
    </citation>
    <scope>NUCLEOTIDE SEQUENCE [LARGE SCALE GENOMIC DNA]</scope>
    <source>
        <strain evidence="17">ATCC 49208 / DSM 771 / VKM B-1644</strain>
    </source>
</reference>
<dbReference type="KEGG" id="dae:Dtox_1742"/>
<evidence type="ECO:0000256" key="1">
    <source>
        <dbReference type="ARBA" id="ARBA00004651"/>
    </source>
</evidence>
<dbReference type="PANTHER" id="PTHR48085">
    <property type="entry name" value="CADMIUM/ZINC-TRANSPORTING ATPASE HMA2-RELATED"/>
    <property type="match status" value="1"/>
</dbReference>
<dbReference type="GO" id="GO:0046872">
    <property type="term" value="F:metal ion binding"/>
    <property type="evidence" value="ECO:0007669"/>
    <property type="project" value="UniProtKB-KW"/>
</dbReference>
<evidence type="ECO:0000256" key="6">
    <source>
        <dbReference type="ARBA" id="ARBA00022741"/>
    </source>
</evidence>
<dbReference type="PROSITE" id="PS00154">
    <property type="entry name" value="ATPASE_E1_E2"/>
    <property type="match status" value="1"/>
</dbReference>
<dbReference type="Pfam" id="PF00702">
    <property type="entry name" value="Hydrolase"/>
    <property type="match status" value="1"/>
</dbReference>
<dbReference type="CDD" id="cd07548">
    <property type="entry name" value="P-type_ATPase-Cd_Zn_Co_like"/>
    <property type="match status" value="1"/>
</dbReference>
<comment type="subcellular location">
    <subcellularLocation>
        <location evidence="1">Cell membrane</location>
        <topology evidence="1">Multi-pass membrane protein</topology>
    </subcellularLocation>
</comment>
<dbReference type="InterPro" id="IPR044492">
    <property type="entry name" value="P_typ_ATPase_HD_dom"/>
</dbReference>
<feature type="transmembrane region" description="Helical" evidence="13">
    <location>
        <begin position="419"/>
        <end position="440"/>
    </location>
</feature>
<dbReference type="SUPFAM" id="SSF56784">
    <property type="entry name" value="HAD-like"/>
    <property type="match status" value="1"/>
</dbReference>
<dbReference type="Proteomes" id="UP000002217">
    <property type="component" value="Chromosome"/>
</dbReference>
<dbReference type="InterPro" id="IPR036163">
    <property type="entry name" value="HMA_dom_sf"/>
</dbReference>
<dbReference type="PANTHER" id="PTHR48085:SF5">
    <property type="entry name" value="CADMIUM_ZINC-TRANSPORTING ATPASE HMA4-RELATED"/>
    <property type="match status" value="1"/>
</dbReference>
<dbReference type="SFLD" id="SFLDF00027">
    <property type="entry name" value="p-type_atpase"/>
    <property type="match status" value="1"/>
</dbReference>
<evidence type="ECO:0000256" key="13">
    <source>
        <dbReference type="RuleBase" id="RU362081"/>
    </source>
</evidence>